<dbReference type="GO" id="GO:0003824">
    <property type="term" value="F:catalytic activity"/>
    <property type="evidence" value="ECO:0007669"/>
    <property type="project" value="InterPro"/>
</dbReference>
<comment type="caution">
    <text evidence="8">The sequence shown here is derived from an EMBL/GenBank/DDBJ whole genome shotgun (WGS) entry which is preliminary data.</text>
</comment>
<proteinExistence type="predicted"/>
<dbReference type="GO" id="GO:0046872">
    <property type="term" value="F:metal ion binding"/>
    <property type="evidence" value="ECO:0007669"/>
    <property type="project" value="UniProtKB-KW"/>
</dbReference>
<evidence type="ECO:0000313" key="8">
    <source>
        <dbReference type="EMBL" id="TGN20832.1"/>
    </source>
</evidence>
<dbReference type="SFLD" id="SFLDS00029">
    <property type="entry name" value="Radical_SAM"/>
    <property type="match status" value="1"/>
</dbReference>
<dbReference type="RefSeq" id="WP_135758705.1">
    <property type="nucleotide sequence ID" value="NZ_RQHW01000003.1"/>
</dbReference>
<dbReference type="Pfam" id="PF12345">
    <property type="entry name" value="DUF3641"/>
    <property type="match status" value="1"/>
</dbReference>
<dbReference type="OrthoDB" id="9810775at2"/>
<feature type="domain" description="Radical SAM core" evidence="6">
    <location>
        <begin position="41"/>
        <end position="185"/>
    </location>
</feature>
<evidence type="ECO:0000256" key="4">
    <source>
        <dbReference type="ARBA" id="ARBA00023004"/>
    </source>
</evidence>
<dbReference type="InterPro" id="IPR026351">
    <property type="entry name" value="rSAM_ArsS-like"/>
</dbReference>
<evidence type="ECO:0000256" key="3">
    <source>
        <dbReference type="ARBA" id="ARBA00022723"/>
    </source>
</evidence>
<reference evidence="8" key="1">
    <citation type="journal article" date="2019" name="PLoS Negl. Trop. Dis.">
        <title>Revisiting the worldwide diversity of Leptospira species in the environment.</title>
        <authorList>
            <person name="Vincent A.T."/>
            <person name="Schiettekatte O."/>
            <person name="Bourhy P."/>
            <person name="Veyrier F.J."/>
            <person name="Picardeau M."/>
        </authorList>
    </citation>
    <scope>NUCLEOTIDE SEQUENCE [LARGE SCALE GENOMIC DNA]</scope>
    <source>
        <strain evidence="8">201300427</strain>
    </source>
</reference>
<dbReference type="AlphaFoldDB" id="A0A4R9M401"/>
<evidence type="ECO:0000259" key="6">
    <source>
        <dbReference type="Pfam" id="PF04055"/>
    </source>
</evidence>
<dbReference type="PANTHER" id="PTHR43728">
    <property type="entry name" value="SLR0304 PROTEIN"/>
    <property type="match status" value="1"/>
</dbReference>
<protein>
    <submittedName>
        <fullName evidence="8">Radical SAM/Cys-rich domain protein</fullName>
    </submittedName>
</protein>
<dbReference type="InterPro" id="IPR058240">
    <property type="entry name" value="rSAM_sf"/>
</dbReference>
<dbReference type="SUPFAM" id="SSF102114">
    <property type="entry name" value="Radical SAM enzymes"/>
    <property type="match status" value="1"/>
</dbReference>
<sequence length="329" mass="36936">MLIQEQINVLRAYPDSFGKQIGLGYGGKNPLTGLTLTTFQINVGKWCNQACKHCHVDASPIRKEMMSRETIDKCLNIIRSLPSIQTVDITGGAPEGNTNFRYLVEESKKLGKKVIDRCNLTILEEEGNDYLYKFLADNEIEICSSLPYFAESRTDQQRGDGVFKKSIAALQKLNKLGYGTKLTLNLVYNPVGIFLSSGQKQLEREFKENLERKFGIVFNNLFCINNMPINRYLGALVRAGKFETYMETLVNAYNPMTLEGLMCRHQISVGYDGKIYDCDFNQMLELEAKPISHIDNFDYETFLNRTIVTANHCFGCTAGAGSSCGGEVA</sequence>
<keyword evidence="3" id="KW-0479">Metal-binding</keyword>
<name>A0A4R9M401_9LEPT</name>
<dbReference type="NCBIfam" id="TIGR04167">
    <property type="entry name" value="rSAM_SeCys"/>
    <property type="match status" value="1"/>
</dbReference>
<dbReference type="Pfam" id="PF04055">
    <property type="entry name" value="Radical_SAM"/>
    <property type="match status" value="1"/>
</dbReference>
<dbReference type="InterPro" id="IPR013785">
    <property type="entry name" value="Aldolase_TIM"/>
</dbReference>
<comment type="cofactor">
    <cofactor evidence="1">
        <name>[4Fe-4S] cluster</name>
        <dbReference type="ChEBI" id="CHEBI:49883"/>
    </cofactor>
</comment>
<dbReference type="Gene3D" id="3.20.20.70">
    <property type="entry name" value="Aldolase class I"/>
    <property type="match status" value="1"/>
</dbReference>
<evidence type="ECO:0000256" key="5">
    <source>
        <dbReference type="ARBA" id="ARBA00023014"/>
    </source>
</evidence>
<dbReference type="Proteomes" id="UP000298058">
    <property type="component" value="Unassembled WGS sequence"/>
</dbReference>
<keyword evidence="9" id="KW-1185">Reference proteome</keyword>
<gene>
    <name evidence="8" type="ORF">EHS15_01155</name>
</gene>
<organism evidence="8 9">
    <name type="scientific">Leptospira idonii</name>
    <dbReference type="NCBI Taxonomy" id="1193500"/>
    <lineage>
        <taxon>Bacteria</taxon>
        <taxon>Pseudomonadati</taxon>
        <taxon>Spirochaetota</taxon>
        <taxon>Spirochaetia</taxon>
        <taxon>Leptospirales</taxon>
        <taxon>Leptospiraceae</taxon>
        <taxon>Leptospira</taxon>
    </lineage>
</organism>
<evidence type="ECO:0000256" key="1">
    <source>
        <dbReference type="ARBA" id="ARBA00001966"/>
    </source>
</evidence>
<evidence type="ECO:0000259" key="7">
    <source>
        <dbReference type="Pfam" id="PF12345"/>
    </source>
</evidence>
<dbReference type="EMBL" id="RQHW01000003">
    <property type="protein sequence ID" value="TGN20832.1"/>
    <property type="molecule type" value="Genomic_DNA"/>
</dbReference>
<dbReference type="PANTHER" id="PTHR43728:SF1">
    <property type="entry name" value="FE-S OXIDOREDUCTASE"/>
    <property type="match status" value="1"/>
</dbReference>
<keyword evidence="4" id="KW-0408">Iron</keyword>
<keyword evidence="5" id="KW-0411">Iron-sulfur</keyword>
<dbReference type="InterPro" id="IPR024521">
    <property type="entry name" value="ArsS-like_C"/>
</dbReference>
<keyword evidence="2" id="KW-0949">S-adenosyl-L-methionine</keyword>
<feature type="domain" description="Arsenosugar biosynthesis radical SAM protein ArsS-like C-terminal" evidence="7">
    <location>
        <begin position="195"/>
        <end position="326"/>
    </location>
</feature>
<evidence type="ECO:0000313" key="9">
    <source>
        <dbReference type="Proteomes" id="UP000298058"/>
    </source>
</evidence>
<dbReference type="InterPro" id="IPR007197">
    <property type="entry name" value="rSAM"/>
</dbReference>
<dbReference type="CDD" id="cd01335">
    <property type="entry name" value="Radical_SAM"/>
    <property type="match status" value="1"/>
</dbReference>
<evidence type="ECO:0000256" key="2">
    <source>
        <dbReference type="ARBA" id="ARBA00022691"/>
    </source>
</evidence>
<dbReference type="GO" id="GO:0051536">
    <property type="term" value="F:iron-sulfur cluster binding"/>
    <property type="evidence" value="ECO:0007669"/>
    <property type="project" value="UniProtKB-KW"/>
</dbReference>
<accession>A0A4R9M401</accession>